<name>A0A165G9P8_9BASI</name>
<keyword evidence="3" id="KW-1185">Reference proteome</keyword>
<proteinExistence type="predicted"/>
<dbReference type="InParanoid" id="A0A165G9P8"/>
<dbReference type="OrthoDB" id="3366922at2759"/>
<dbReference type="AlphaFoldDB" id="A0A165G9P8"/>
<feature type="compositionally biased region" description="Acidic residues" evidence="1">
    <location>
        <begin position="372"/>
        <end position="389"/>
    </location>
</feature>
<organism evidence="2 3">
    <name type="scientific">Calocera cornea HHB12733</name>
    <dbReference type="NCBI Taxonomy" id="1353952"/>
    <lineage>
        <taxon>Eukaryota</taxon>
        <taxon>Fungi</taxon>
        <taxon>Dikarya</taxon>
        <taxon>Basidiomycota</taxon>
        <taxon>Agaricomycotina</taxon>
        <taxon>Dacrymycetes</taxon>
        <taxon>Dacrymycetales</taxon>
        <taxon>Dacrymycetaceae</taxon>
        <taxon>Calocera</taxon>
    </lineage>
</organism>
<feature type="region of interest" description="Disordered" evidence="1">
    <location>
        <begin position="348"/>
        <end position="389"/>
    </location>
</feature>
<evidence type="ECO:0000313" key="2">
    <source>
        <dbReference type="EMBL" id="KZT57783.1"/>
    </source>
</evidence>
<accession>A0A165G9P8</accession>
<dbReference type="Proteomes" id="UP000076842">
    <property type="component" value="Unassembled WGS sequence"/>
</dbReference>
<protein>
    <submittedName>
        <fullName evidence="2">Uncharacterized protein</fullName>
    </submittedName>
</protein>
<evidence type="ECO:0000256" key="1">
    <source>
        <dbReference type="SAM" id="MobiDB-lite"/>
    </source>
</evidence>
<dbReference type="EMBL" id="KV423959">
    <property type="protein sequence ID" value="KZT57783.1"/>
    <property type="molecule type" value="Genomic_DNA"/>
</dbReference>
<evidence type="ECO:0000313" key="3">
    <source>
        <dbReference type="Proteomes" id="UP000076842"/>
    </source>
</evidence>
<reference evidence="2 3" key="1">
    <citation type="journal article" date="2016" name="Mol. Biol. Evol.">
        <title>Comparative Genomics of Early-Diverging Mushroom-Forming Fungi Provides Insights into the Origins of Lignocellulose Decay Capabilities.</title>
        <authorList>
            <person name="Nagy L.G."/>
            <person name="Riley R."/>
            <person name="Tritt A."/>
            <person name="Adam C."/>
            <person name="Daum C."/>
            <person name="Floudas D."/>
            <person name="Sun H."/>
            <person name="Yadav J.S."/>
            <person name="Pangilinan J."/>
            <person name="Larsson K.H."/>
            <person name="Matsuura K."/>
            <person name="Barry K."/>
            <person name="Labutti K."/>
            <person name="Kuo R."/>
            <person name="Ohm R.A."/>
            <person name="Bhattacharya S.S."/>
            <person name="Shirouzu T."/>
            <person name="Yoshinaga Y."/>
            <person name="Martin F.M."/>
            <person name="Grigoriev I.V."/>
            <person name="Hibbett D.S."/>
        </authorList>
    </citation>
    <scope>NUCLEOTIDE SEQUENCE [LARGE SCALE GENOMIC DNA]</scope>
    <source>
        <strain evidence="2 3">HHB12733</strain>
    </source>
</reference>
<sequence length="389" mass="43196">MTVVGDDGSSEELNTVGHGLSRLTHVFCRLELIKPLALCFDLLAFMTYHIPAFRHVLLAVPPDAPESPPTLLASLRDCVRLHLQPAKMREADAERIALAETCLTMMETVSWRIGEDDVLKLGILPTSQGFLSTLMNPAQPPWFIQRSARLLCLLSSHSLLFRSLLSFPDQSGQGGPVRPDFACIPLVDMLCNFLVMPQPGASFEQMHSTFQAAICTLTSLSIGHPDGRQLLQGSRSLIPSLVRCLLSQSNLLWDEDELVLDSPDGQAALLQTLHLCLTLFHHLGLSGNVGQKLQLSTRFYNGITHAFILAIGRLSYADVPEWLTSENMKRAEQMRDQARDLFEHVIEEPEEGDQIWAAYQDDGEESGSATEAEQEQDEPEQPDIPMDED</sequence>
<gene>
    <name evidence="2" type="ORF">CALCODRAFT_495832</name>
</gene>